<dbReference type="Proteomes" id="UP000637769">
    <property type="component" value="Unassembled WGS sequence"/>
</dbReference>
<comment type="pathway">
    <text evidence="4">Lipid metabolism.</text>
</comment>
<keyword evidence="21" id="KW-1185">Reference proteome</keyword>
<evidence type="ECO:0000256" key="15">
    <source>
        <dbReference type="ARBA" id="ARBA00023209"/>
    </source>
</evidence>
<dbReference type="InterPro" id="IPR036265">
    <property type="entry name" value="HIT-like_sf"/>
</dbReference>
<keyword evidence="16" id="KW-1208">Phospholipid metabolism</keyword>
<keyword evidence="10" id="KW-0812">Transmembrane</keyword>
<evidence type="ECO:0000256" key="12">
    <source>
        <dbReference type="ARBA" id="ARBA00022989"/>
    </source>
</evidence>
<dbReference type="RefSeq" id="WP_188425250.1">
    <property type="nucleotide sequence ID" value="NZ_BMCH01000001.1"/>
</dbReference>
<dbReference type="InterPro" id="IPR003763">
    <property type="entry name" value="CDP-diacylglyc_Pase"/>
</dbReference>
<organism evidence="20 21">
    <name type="scientific">Asaia siamensis</name>
    <dbReference type="NCBI Taxonomy" id="110479"/>
    <lineage>
        <taxon>Bacteria</taxon>
        <taxon>Pseudomonadati</taxon>
        <taxon>Pseudomonadota</taxon>
        <taxon>Alphaproteobacteria</taxon>
        <taxon>Acetobacterales</taxon>
        <taxon>Acetobacteraceae</taxon>
        <taxon>Asaia</taxon>
    </lineage>
</organism>
<evidence type="ECO:0000313" key="21">
    <source>
        <dbReference type="Proteomes" id="UP000637769"/>
    </source>
</evidence>
<evidence type="ECO:0000256" key="18">
    <source>
        <dbReference type="ARBA" id="ARBA00032892"/>
    </source>
</evidence>
<keyword evidence="9" id="KW-0444">Lipid biosynthesis</keyword>
<reference evidence="21" key="1">
    <citation type="journal article" date="2019" name="Int. J. Syst. Evol. Microbiol.">
        <title>The Global Catalogue of Microorganisms (GCM) 10K type strain sequencing project: providing services to taxonomists for standard genome sequencing and annotation.</title>
        <authorList>
            <consortium name="The Broad Institute Genomics Platform"/>
            <consortium name="The Broad Institute Genome Sequencing Center for Infectious Disease"/>
            <person name="Wu L."/>
            <person name="Ma J."/>
        </authorList>
    </citation>
    <scope>NUCLEOTIDE SEQUENCE [LARGE SCALE GENOMIC DNA]</scope>
    <source>
        <strain evidence="21">CCM 7132</strain>
    </source>
</reference>
<evidence type="ECO:0000256" key="5">
    <source>
        <dbReference type="ARBA" id="ARBA00006435"/>
    </source>
</evidence>
<dbReference type="NCBIfam" id="NF003986">
    <property type="entry name" value="PRK05471.1-5"/>
    <property type="match status" value="1"/>
</dbReference>
<protein>
    <recommendedName>
        <fullName evidence="7">CDP-diacylglycerol pyrophosphatase</fullName>
        <ecNumber evidence="6">3.6.1.26</ecNumber>
    </recommendedName>
    <alternativeName>
        <fullName evidence="17">CDP-diacylglycerol phosphatidylhydrolase</fullName>
    </alternativeName>
    <alternativeName>
        <fullName evidence="18">CDP-diglyceride hydrolase</fullName>
    </alternativeName>
</protein>
<keyword evidence="13" id="KW-0443">Lipid metabolism</keyword>
<evidence type="ECO:0000256" key="10">
    <source>
        <dbReference type="ARBA" id="ARBA00022692"/>
    </source>
</evidence>
<feature type="chain" id="PRO_5046731364" description="CDP-diacylglycerol pyrophosphatase" evidence="19">
    <location>
        <begin position="27"/>
        <end position="252"/>
    </location>
</feature>
<evidence type="ECO:0000256" key="7">
    <source>
        <dbReference type="ARBA" id="ARBA00019608"/>
    </source>
</evidence>
<accession>A0ABQ1LEJ0</accession>
<evidence type="ECO:0000256" key="6">
    <source>
        <dbReference type="ARBA" id="ARBA00012375"/>
    </source>
</evidence>
<comment type="similarity">
    <text evidence="5">Belongs to the Cdh family.</text>
</comment>
<dbReference type="SUPFAM" id="SSF54197">
    <property type="entry name" value="HIT-like"/>
    <property type="match status" value="1"/>
</dbReference>
<evidence type="ECO:0000256" key="1">
    <source>
        <dbReference type="ARBA" id="ARBA00001007"/>
    </source>
</evidence>
<keyword evidence="12" id="KW-1133">Transmembrane helix</keyword>
<evidence type="ECO:0000256" key="16">
    <source>
        <dbReference type="ARBA" id="ARBA00023264"/>
    </source>
</evidence>
<dbReference type="Pfam" id="PF02611">
    <property type="entry name" value="CDH"/>
    <property type="match status" value="1"/>
</dbReference>
<dbReference type="Gene3D" id="3.30.428.30">
    <property type="entry name" value="HIT family - CDH-like"/>
    <property type="match status" value="1"/>
</dbReference>
<evidence type="ECO:0000256" key="19">
    <source>
        <dbReference type="SAM" id="SignalP"/>
    </source>
</evidence>
<dbReference type="PIRSF" id="PIRSF001273">
    <property type="entry name" value="CDH"/>
    <property type="match status" value="1"/>
</dbReference>
<comment type="caution">
    <text evidence="20">The sequence shown here is derived from an EMBL/GenBank/DDBJ whole genome shotgun (WGS) entry which is preliminary data.</text>
</comment>
<evidence type="ECO:0000256" key="17">
    <source>
        <dbReference type="ARBA" id="ARBA00032888"/>
    </source>
</evidence>
<evidence type="ECO:0000256" key="2">
    <source>
        <dbReference type="ARBA" id="ARBA00004162"/>
    </source>
</evidence>
<evidence type="ECO:0000256" key="13">
    <source>
        <dbReference type="ARBA" id="ARBA00023098"/>
    </source>
</evidence>
<dbReference type="EC" id="3.6.1.26" evidence="6"/>
<keyword evidence="11" id="KW-0378">Hydrolase</keyword>
<evidence type="ECO:0000256" key="11">
    <source>
        <dbReference type="ARBA" id="ARBA00022801"/>
    </source>
</evidence>
<evidence type="ECO:0000256" key="9">
    <source>
        <dbReference type="ARBA" id="ARBA00022516"/>
    </source>
</evidence>
<keyword evidence="14" id="KW-0472">Membrane</keyword>
<comment type="pathway">
    <text evidence="3">Phospholipid metabolism; CDP-diacylglycerol degradation; phosphatidate from CDP-diacylglycerol: step 1/1.</text>
</comment>
<evidence type="ECO:0000256" key="14">
    <source>
        <dbReference type="ARBA" id="ARBA00023136"/>
    </source>
</evidence>
<evidence type="ECO:0000256" key="8">
    <source>
        <dbReference type="ARBA" id="ARBA00022475"/>
    </source>
</evidence>
<name>A0ABQ1LEJ0_9PROT</name>
<keyword evidence="8" id="KW-1003">Cell membrane</keyword>
<keyword evidence="19" id="KW-0732">Signal</keyword>
<dbReference type="EMBL" id="BMCH01000001">
    <property type="protein sequence ID" value="GGC23384.1"/>
    <property type="molecule type" value="Genomic_DNA"/>
</dbReference>
<comment type="catalytic activity">
    <reaction evidence="1">
        <text>a CDP-1,2-diacyl-sn-glycerol + H2O = a 1,2-diacyl-sn-glycero-3-phosphate + CMP + 2 H(+)</text>
        <dbReference type="Rhea" id="RHEA:15221"/>
        <dbReference type="ChEBI" id="CHEBI:15377"/>
        <dbReference type="ChEBI" id="CHEBI:15378"/>
        <dbReference type="ChEBI" id="CHEBI:58332"/>
        <dbReference type="ChEBI" id="CHEBI:58608"/>
        <dbReference type="ChEBI" id="CHEBI:60377"/>
        <dbReference type="EC" id="3.6.1.26"/>
    </reaction>
</comment>
<evidence type="ECO:0000313" key="20">
    <source>
        <dbReference type="EMBL" id="GGC23384.1"/>
    </source>
</evidence>
<gene>
    <name evidence="20" type="primary">cdh</name>
    <name evidence="20" type="ORF">GCM10007207_05890</name>
</gene>
<keyword evidence="15" id="KW-0594">Phospholipid biosynthesis</keyword>
<evidence type="ECO:0000256" key="3">
    <source>
        <dbReference type="ARBA" id="ARBA00004927"/>
    </source>
</evidence>
<evidence type="ECO:0000256" key="4">
    <source>
        <dbReference type="ARBA" id="ARBA00005189"/>
    </source>
</evidence>
<proteinExistence type="inferred from homology"/>
<feature type="signal peptide" evidence="19">
    <location>
        <begin position="1"/>
        <end position="26"/>
    </location>
</feature>
<comment type="subcellular location">
    <subcellularLocation>
        <location evidence="2">Cell membrane</location>
        <topology evidence="2">Single-pass membrane protein</topology>
    </subcellularLocation>
</comment>
<sequence length="252" mass="27242">MLIARLLSPLAILGGVLVAGVSHASAATVVHKDHDPDALWKIVHQKCAQGTAPCAVYDESRHIALLHSIEGRGQYLLIPTDKVAGMESAALLQANQPNYFAEAWSYRDRVGASYGTPVPETMLSLAINSARGRSQNQLHIHLDCLAPEIRATLDRDASRIGSDWAVLPDTLDGHRYRARYLTSLDASPFLVLAASLRHPETEMGDHTLVVAPLRSGYVLLDDVAQGSDRASGEELQDHACLAVMKAPASKTR</sequence>